<protein>
    <submittedName>
        <fullName evidence="2">Protein of uncharacterized function (DUF3108)</fullName>
    </submittedName>
</protein>
<sequence length="225" mass="24096">MNMKPTHIILSGTLAVLLASTAFSAELPQSAELNYSGSYGIPATMTFTKSGNSYKVVANIKVPLYRIRFESGGTIAGNTLKPSYYKDIRGGKTYAEAKFSGNSVTYGKAGSPKTENASGTTMDLFTLAWHLAANEGKLPSGLKITNGKKLYPVSGMKKTGSGEYKFSGGNTPVNHYRVHRGDSTINYSFAPALNNIPAQISYTDDGKTYNLKLTGIKINGQTVQP</sequence>
<keyword evidence="1" id="KW-0732">Signal</keyword>
<dbReference type="Proteomes" id="UP000272771">
    <property type="component" value="Chromosome"/>
</dbReference>
<reference evidence="2 3" key="1">
    <citation type="submission" date="2018-12" db="EMBL/GenBank/DDBJ databases">
        <authorList>
            <consortium name="Pathogen Informatics"/>
        </authorList>
    </citation>
    <scope>NUCLEOTIDE SEQUENCE [LARGE SCALE GENOMIC DNA]</scope>
    <source>
        <strain evidence="2 3">NCTC12742</strain>
    </source>
</reference>
<gene>
    <name evidence="2" type="ORF">NCTC12742_00379</name>
</gene>
<name>A0A448VJ83_9NEIS</name>
<evidence type="ECO:0000313" key="3">
    <source>
        <dbReference type="Proteomes" id="UP000272771"/>
    </source>
</evidence>
<evidence type="ECO:0000256" key="1">
    <source>
        <dbReference type="SAM" id="SignalP"/>
    </source>
</evidence>
<keyword evidence="3" id="KW-1185">Reference proteome</keyword>
<dbReference type="AlphaFoldDB" id="A0A448VJ83"/>
<dbReference type="STRING" id="28091.SAMEA3174300_01059"/>
<dbReference type="EMBL" id="LR134533">
    <property type="protein sequence ID" value="VEJ49826.1"/>
    <property type="molecule type" value="Genomic_DNA"/>
</dbReference>
<accession>A0A448VJ83</accession>
<feature type="signal peptide" evidence="1">
    <location>
        <begin position="1"/>
        <end position="25"/>
    </location>
</feature>
<proteinExistence type="predicted"/>
<dbReference type="InterPro" id="IPR021457">
    <property type="entry name" value="DUF3108"/>
</dbReference>
<dbReference type="Pfam" id="PF11306">
    <property type="entry name" value="DUF3108"/>
    <property type="match status" value="1"/>
</dbReference>
<dbReference type="KEGG" id="nwe:SAMEA3174300_1059"/>
<organism evidence="2 3">
    <name type="scientific">Neisseria weaveri</name>
    <dbReference type="NCBI Taxonomy" id="28091"/>
    <lineage>
        <taxon>Bacteria</taxon>
        <taxon>Pseudomonadati</taxon>
        <taxon>Pseudomonadota</taxon>
        <taxon>Betaproteobacteria</taxon>
        <taxon>Neisseriales</taxon>
        <taxon>Neisseriaceae</taxon>
        <taxon>Neisseria</taxon>
    </lineage>
</organism>
<feature type="chain" id="PRO_5019388686" evidence="1">
    <location>
        <begin position="26"/>
        <end position="225"/>
    </location>
</feature>
<evidence type="ECO:0000313" key="2">
    <source>
        <dbReference type="EMBL" id="VEJ49826.1"/>
    </source>
</evidence>